<dbReference type="Pfam" id="PF13579">
    <property type="entry name" value="Glyco_trans_4_4"/>
    <property type="match status" value="1"/>
</dbReference>
<comment type="caution">
    <text evidence="2">The sequence shown here is derived from an EMBL/GenBank/DDBJ whole genome shotgun (WGS) entry which is preliminary data.</text>
</comment>
<dbReference type="SUPFAM" id="SSF53756">
    <property type="entry name" value="UDP-Glycosyltransferase/glycogen phosphorylase"/>
    <property type="match status" value="1"/>
</dbReference>
<dbReference type="GO" id="GO:0016757">
    <property type="term" value="F:glycosyltransferase activity"/>
    <property type="evidence" value="ECO:0007669"/>
    <property type="project" value="InterPro"/>
</dbReference>
<name>A0AAW4FYE1_9HYPH</name>
<dbReference type="RefSeq" id="WP_203530144.1">
    <property type="nucleotide sequence ID" value="NZ_CP083373.1"/>
</dbReference>
<protein>
    <submittedName>
        <fullName evidence="2">Glycosyltransferase</fullName>
    </submittedName>
</protein>
<sequence>MRLIVVNDVSVAVGGATKVALQCIEAGVKAGLECSVLVGDDGAGIRSRFPSVEVEALGERPLRDGVRFANVFDRNFNGRAYRALRRLLKSGGDMVVHVHGWSQILSPSIFHALARSDAKVIVTAHDFFLSCPDGAYVHYGRGEICPEKPLSAGCLSSSCDKRNYLNKLWRVARSVTQCAAGEAFWGRVGVILAHEGMEPYLTDGPLQNFLTLRTPSTPLTQFPVAAWKNERALFLGRMSVEKGVWALAEALNLTGRAATLIGQGPLLQKIQQALPHCYVPGWLDDCEVKAFAAKARYLLMPSRMPEPYGLVAAEAMMSGIPVLASSNALISREIEKNQAGLMFRSGNVDSLAEKMALMENDELVRHLSEGAIAYGKRVAPSIDEWRQRMVDIYAGRIKFATRNLVAEAMVRPERQTFELAGPERR</sequence>
<reference evidence="2 3" key="1">
    <citation type="submission" date="2020-01" db="EMBL/GenBank/DDBJ databases">
        <title>Draft genome assembly of Ensifer adhaerens T173.</title>
        <authorList>
            <person name="Craig J.E."/>
            <person name="Stinchcombe J.R."/>
        </authorList>
    </citation>
    <scope>NUCLEOTIDE SEQUENCE [LARGE SCALE GENOMIC DNA]</scope>
    <source>
        <strain evidence="2 3">T173</strain>
    </source>
</reference>
<evidence type="ECO:0000259" key="1">
    <source>
        <dbReference type="Pfam" id="PF13579"/>
    </source>
</evidence>
<dbReference type="InterPro" id="IPR050194">
    <property type="entry name" value="Glycosyltransferase_grp1"/>
</dbReference>
<gene>
    <name evidence="2" type="ORF">GFB56_37285</name>
</gene>
<feature type="domain" description="Glycosyltransferase subfamily 4-like N-terminal" evidence="1">
    <location>
        <begin position="14"/>
        <end position="140"/>
    </location>
</feature>
<proteinExistence type="predicted"/>
<dbReference type="Proteomes" id="UP000744980">
    <property type="component" value="Unassembled WGS sequence"/>
</dbReference>
<dbReference type="PANTHER" id="PTHR45947">
    <property type="entry name" value="SULFOQUINOVOSYL TRANSFERASE SQD2"/>
    <property type="match status" value="1"/>
</dbReference>
<evidence type="ECO:0000313" key="3">
    <source>
        <dbReference type="Proteomes" id="UP000744980"/>
    </source>
</evidence>
<keyword evidence="3" id="KW-1185">Reference proteome</keyword>
<dbReference type="InterPro" id="IPR028098">
    <property type="entry name" value="Glyco_trans_4-like_N"/>
</dbReference>
<dbReference type="Pfam" id="PF13692">
    <property type="entry name" value="Glyco_trans_1_4"/>
    <property type="match status" value="1"/>
</dbReference>
<dbReference type="EMBL" id="WXFA01000088">
    <property type="protein sequence ID" value="MBM3096299.1"/>
    <property type="molecule type" value="Genomic_DNA"/>
</dbReference>
<dbReference type="AlphaFoldDB" id="A0AAW4FYE1"/>
<dbReference type="Gene3D" id="3.40.50.2000">
    <property type="entry name" value="Glycogen Phosphorylase B"/>
    <property type="match status" value="2"/>
</dbReference>
<organism evidence="2 3">
    <name type="scientific">Ensifer canadensis</name>
    <dbReference type="NCBI Taxonomy" id="555315"/>
    <lineage>
        <taxon>Bacteria</taxon>
        <taxon>Pseudomonadati</taxon>
        <taxon>Pseudomonadota</taxon>
        <taxon>Alphaproteobacteria</taxon>
        <taxon>Hyphomicrobiales</taxon>
        <taxon>Rhizobiaceae</taxon>
        <taxon>Sinorhizobium/Ensifer group</taxon>
        <taxon>Ensifer</taxon>
    </lineage>
</organism>
<evidence type="ECO:0000313" key="2">
    <source>
        <dbReference type="EMBL" id="MBM3096299.1"/>
    </source>
</evidence>
<accession>A0AAW4FYE1</accession>
<dbReference type="PANTHER" id="PTHR45947:SF3">
    <property type="entry name" value="SULFOQUINOVOSYL TRANSFERASE SQD2"/>
    <property type="match status" value="1"/>
</dbReference>